<evidence type="ECO:0000313" key="3">
    <source>
        <dbReference type="Proteomes" id="UP001140091"/>
    </source>
</evidence>
<name>A0A9W8MNN7_9AGAR</name>
<protein>
    <submittedName>
        <fullName evidence="2">Uncharacterized protein</fullName>
    </submittedName>
</protein>
<organism evidence="2 3">
    <name type="scientific">Candolleomyces eurysporus</name>
    <dbReference type="NCBI Taxonomy" id="2828524"/>
    <lineage>
        <taxon>Eukaryota</taxon>
        <taxon>Fungi</taxon>
        <taxon>Dikarya</taxon>
        <taxon>Basidiomycota</taxon>
        <taxon>Agaricomycotina</taxon>
        <taxon>Agaricomycetes</taxon>
        <taxon>Agaricomycetidae</taxon>
        <taxon>Agaricales</taxon>
        <taxon>Agaricineae</taxon>
        <taxon>Psathyrellaceae</taxon>
        <taxon>Candolleomyces</taxon>
    </lineage>
</organism>
<evidence type="ECO:0000313" key="2">
    <source>
        <dbReference type="EMBL" id="KAJ2935124.1"/>
    </source>
</evidence>
<evidence type="ECO:0000256" key="1">
    <source>
        <dbReference type="SAM" id="MobiDB-lite"/>
    </source>
</evidence>
<dbReference type="OrthoDB" id="3160134at2759"/>
<sequence length="367" mass="41243">MPTHNRENEAPSSSLGKRSRSDDGERPFMLGPTKKFAKTDPLVHYGRHFGRTIRMFCGFEPLLNSGATIETAIKAGRLTIDDLGDEERKEYEIFNELLRLVPELRERLWNKDANSNEILYIASMLAKGVAGARSDDNKSLKAAIIEIITPKGSVLTPTLSRNVKTDRGFFHVTTGKYLCPTELDWNDEATRNALRSGQITMTGDQWPIFLYENLKYNPQDPWEGFMKSKIMVSAYKHVFTSPSSVDGEPRATRSGNAAIHGMKRVTPASLAYVATLARFSLTSSPTFSRTDRVTDNKRFYNLVLEALEDPEEATEVDTLLEWWDRKIFPNMVAIASGSIPRNSAFAQMKERRRRLTLGPVGNNTATA</sequence>
<gene>
    <name evidence="2" type="ORF">H1R20_g1912</name>
</gene>
<feature type="region of interest" description="Disordered" evidence="1">
    <location>
        <begin position="1"/>
        <end position="31"/>
    </location>
</feature>
<dbReference type="EMBL" id="JANBPK010000704">
    <property type="protein sequence ID" value="KAJ2935124.1"/>
    <property type="molecule type" value="Genomic_DNA"/>
</dbReference>
<reference evidence="2" key="1">
    <citation type="submission" date="2022-06" db="EMBL/GenBank/DDBJ databases">
        <title>Genome Sequence of Candolleomyces eurysporus.</title>
        <authorList>
            <person name="Buettner E."/>
        </authorList>
    </citation>
    <scope>NUCLEOTIDE SEQUENCE</scope>
    <source>
        <strain evidence="2">VTCC 930004</strain>
    </source>
</reference>
<dbReference type="AlphaFoldDB" id="A0A9W8MNN7"/>
<accession>A0A9W8MNN7</accession>
<dbReference type="Proteomes" id="UP001140091">
    <property type="component" value="Unassembled WGS sequence"/>
</dbReference>
<keyword evidence="3" id="KW-1185">Reference proteome</keyword>
<comment type="caution">
    <text evidence="2">The sequence shown here is derived from an EMBL/GenBank/DDBJ whole genome shotgun (WGS) entry which is preliminary data.</text>
</comment>
<dbReference type="InterPro" id="IPR046521">
    <property type="entry name" value="DUF6698"/>
</dbReference>
<proteinExistence type="predicted"/>
<feature type="non-terminal residue" evidence="2">
    <location>
        <position position="367"/>
    </location>
</feature>
<dbReference type="Pfam" id="PF20414">
    <property type="entry name" value="DUF6698"/>
    <property type="match status" value="1"/>
</dbReference>